<dbReference type="AlphaFoldDB" id="A0A316Z316"/>
<name>A0A316Z316_9BASI</name>
<dbReference type="EMBL" id="KZ819302">
    <property type="protein sequence ID" value="PWN95776.1"/>
    <property type="molecule type" value="Genomic_DNA"/>
</dbReference>
<dbReference type="PANTHER" id="PTHR38110:SF1">
    <property type="entry name" value="THIOESTERASE DOMAIN-CONTAINING PROTEIN"/>
    <property type="match status" value="1"/>
</dbReference>
<evidence type="ECO:0000259" key="1">
    <source>
        <dbReference type="Pfam" id="PF13622"/>
    </source>
</evidence>
<organism evidence="2 3">
    <name type="scientific">Tilletiopsis washingtonensis</name>
    <dbReference type="NCBI Taxonomy" id="58919"/>
    <lineage>
        <taxon>Eukaryota</taxon>
        <taxon>Fungi</taxon>
        <taxon>Dikarya</taxon>
        <taxon>Basidiomycota</taxon>
        <taxon>Ustilaginomycotina</taxon>
        <taxon>Exobasidiomycetes</taxon>
        <taxon>Entylomatales</taxon>
        <taxon>Entylomatales incertae sedis</taxon>
        <taxon>Tilletiopsis</taxon>
    </lineage>
</organism>
<dbReference type="GeneID" id="37271894"/>
<accession>A0A316Z316</accession>
<keyword evidence="3" id="KW-1185">Reference proteome</keyword>
<evidence type="ECO:0000313" key="3">
    <source>
        <dbReference type="Proteomes" id="UP000245946"/>
    </source>
</evidence>
<gene>
    <name evidence="2" type="ORF">FA09DRAFT_340721</name>
</gene>
<proteinExistence type="predicted"/>
<dbReference type="STRING" id="58919.A0A316Z316"/>
<dbReference type="Proteomes" id="UP000245946">
    <property type="component" value="Unassembled WGS sequence"/>
</dbReference>
<sequence length="124" mass="12978">MAPLTTSLDVRLLSSTADSARYAGALDGEWTIGSVPNGGYTLSAILNCAQQFLRLLPAPAKGGEAARHVDPMHVAATYLAAAAAAPYECGVRVVKRGRAYTHLEAELAQLVSGLHCTALMLRAN</sequence>
<dbReference type="InterPro" id="IPR042171">
    <property type="entry name" value="Acyl-CoA_hotdog"/>
</dbReference>
<dbReference type="InterPro" id="IPR052389">
    <property type="entry name" value="Sec_Metab_Biosynth-Assoc"/>
</dbReference>
<dbReference type="InterPro" id="IPR049449">
    <property type="entry name" value="TesB_ACOT8-like_N"/>
</dbReference>
<dbReference type="OrthoDB" id="2532955at2759"/>
<evidence type="ECO:0000313" key="2">
    <source>
        <dbReference type="EMBL" id="PWN95776.1"/>
    </source>
</evidence>
<dbReference type="PANTHER" id="PTHR38110">
    <property type="entry name" value="CHROMOSOME 23, WHOLE GENOME SHOTGUN SEQUENCE"/>
    <property type="match status" value="1"/>
</dbReference>
<reference evidence="2 3" key="1">
    <citation type="journal article" date="2018" name="Mol. Biol. Evol.">
        <title>Broad Genomic Sampling Reveals a Smut Pathogenic Ancestry of the Fungal Clade Ustilaginomycotina.</title>
        <authorList>
            <person name="Kijpornyongpan T."/>
            <person name="Mondo S.J."/>
            <person name="Barry K."/>
            <person name="Sandor L."/>
            <person name="Lee J."/>
            <person name="Lipzen A."/>
            <person name="Pangilinan J."/>
            <person name="LaButti K."/>
            <person name="Hainaut M."/>
            <person name="Henrissat B."/>
            <person name="Grigoriev I.V."/>
            <person name="Spatafora J.W."/>
            <person name="Aime M.C."/>
        </authorList>
    </citation>
    <scope>NUCLEOTIDE SEQUENCE [LARGE SCALE GENOMIC DNA]</scope>
    <source>
        <strain evidence="2 3">MCA 4186</strain>
    </source>
</reference>
<protein>
    <recommendedName>
        <fullName evidence="1">Acyl-CoA thioesterase-like N-terminal HotDog domain-containing protein</fullName>
    </recommendedName>
</protein>
<dbReference type="Gene3D" id="2.40.160.210">
    <property type="entry name" value="Acyl-CoA thioesterase, double hotdog domain"/>
    <property type="match status" value="1"/>
</dbReference>
<dbReference type="RefSeq" id="XP_025596055.1">
    <property type="nucleotide sequence ID" value="XM_025744350.1"/>
</dbReference>
<feature type="domain" description="Acyl-CoA thioesterase-like N-terminal HotDog" evidence="1">
    <location>
        <begin position="27"/>
        <end position="110"/>
    </location>
</feature>
<dbReference type="Pfam" id="PF13622">
    <property type="entry name" value="4HBT_3"/>
    <property type="match status" value="1"/>
</dbReference>